<dbReference type="AlphaFoldDB" id="A0A8S1QMB5"/>
<dbReference type="EMBL" id="CAJJDM010000187">
    <property type="protein sequence ID" value="CAD8116712.1"/>
    <property type="molecule type" value="Genomic_DNA"/>
</dbReference>
<accession>A0A8S1QMB5</accession>
<gene>
    <name evidence="1" type="ORF">PPRIM_AZ9-3.1.T1780001</name>
</gene>
<keyword evidence="2" id="KW-1185">Reference proteome</keyword>
<protein>
    <submittedName>
        <fullName evidence="1">Uncharacterized protein</fullName>
    </submittedName>
</protein>
<dbReference type="Proteomes" id="UP000688137">
    <property type="component" value="Unassembled WGS sequence"/>
</dbReference>
<comment type="caution">
    <text evidence="1">The sequence shown here is derived from an EMBL/GenBank/DDBJ whole genome shotgun (WGS) entry which is preliminary data.</text>
</comment>
<sequence length="66" mass="8036">MVQQNQGNCCKVWYNYWLFPQQYLNLKGLLLNKNGNYINLMRKKEKSDFIIQQSIEFNTYRISIIK</sequence>
<proteinExistence type="predicted"/>
<reference evidence="1" key="1">
    <citation type="submission" date="2021-01" db="EMBL/GenBank/DDBJ databases">
        <authorList>
            <consortium name="Genoscope - CEA"/>
            <person name="William W."/>
        </authorList>
    </citation>
    <scope>NUCLEOTIDE SEQUENCE</scope>
</reference>
<name>A0A8S1QMB5_PARPR</name>
<evidence type="ECO:0000313" key="2">
    <source>
        <dbReference type="Proteomes" id="UP000688137"/>
    </source>
</evidence>
<organism evidence="1 2">
    <name type="scientific">Paramecium primaurelia</name>
    <dbReference type="NCBI Taxonomy" id="5886"/>
    <lineage>
        <taxon>Eukaryota</taxon>
        <taxon>Sar</taxon>
        <taxon>Alveolata</taxon>
        <taxon>Ciliophora</taxon>
        <taxon>Intramacronucleata</taxon>
        <taxon>Oligohymenophorea</taxon>
        <taxon>Peniculida</taxon>
        <taxon>Parameciidae</taxon>
        <taxon>Paramecium</taxon>
    </lineage>
</organism>
<evidence type="ECO:0000313" key="1">
    <source>
        <dbReference type="EMBL" id="CAD8116712.1"/>
    </source>
</evidence>